<protein>
    <submittedName>
        <fullName evidence="2">Uncharacterized protein</fullName>
    </submittedName>
</protein>
<keyword evidence="3" id="KW-1185">Reference proteome</keyword>
<reference evidence="2 3" key="1">
    <citation type="journal article" date="2025" name="Microbiol. Resour. Announc.">
        <title>Draft genome sequences for Neonectria magnoliae and Neonectria punicea, canker pathogens of Liriodendron tulipifera and Acer saccharum in West Virginia.</title>
        <authorList>
            <person name="Petronek H.M."/>
            <person name="Kasson M.T."/>
            <person name="Metheny A.M."/>
            <person name="Stauder C.M."/>
            <person name="Lovett B."/>
            <person name="Lynch S.C."/>
            <person name="Garnas J.R."/>
            <person name="Kasson L.R."/>
            <person name="Stajich J.E."/>
        </authorList>
    </citation>
    <scope>NUCLEOTIDE SEQUENCE [LARGE SCALE GENOMIC DNA]</scope>
    <source>
        <strain evidence="2 3">NRRL 64653</strain>
    </source>
</reference>
<dbReference type="Proteomes" id="UP001498476">
    <property type="component" value="Unassembled WGS sequence"/>
</dbReference>
<evidence type="ECO:0000313" key="2">
    <source>
        <dbReference type="EMBL" id="KAK7418848.1"/>
    </source>
</evidence>
<feature type="compositionally biased region" description="Low complexity" evidence="1">
    <location>
        <begin position="12"/>
        <end position="43"/>
    </location>
</feature>
<accession>A0ABR1HDA9</accession>
<dbReference type="EMBL" id="JAZAVJ010000043">
    <property type="protein sequence ID" value="KAK7418848.1"/>
    <property type="molecule type" value="Genomic_DNA"/>
</dbReference>
<sequence length="143" mass="15723">MESHITTQVGATIQSPSSSSTSYFSNTAVSMSSTAETTPATTPGLRSEDDPCDTCKIGSKPLPALQREFPKPAQDVDVKSLLERPPGRWTIQGQIVANQHRVATKHTEEELKERRQQDLETAKKDLLALHGGFHLPEQRCRGL</sequence>
<feature type="compositionally biased region" description="Polar residues" evidence="1">
    <location>
        <begin position="1"/>
        <end position="11"/>
    </location>
</feature>
<proteinExistence type="predicted"/>
<comment type="caution">
    <text evidence="2">The sequence shown here is derived from an EMBL/GenBank/DDBJ whole genome shotgun (WGS) entry which is preliminary data.</text>
</comment>
<organism evidence="2 3">
    <name type="scientific">Neonectria punicea</name>
    <dbReference type="NCBI Taxonomy" id="979145"/>
    <lineage>
        <taxon>Eukaryota</taxon>
        <taxon>Fungi</taxon>
        <taxon>Dikarya</taxon>
        <taxon>Ascomycota</taxon>
        <taxon>Pezizomycotina</taxon>
        <taxon>Sordariomycetes</taxon>
        <taxon>Hypocreomycetidae</taxon>
        <taxon>Hypocreales</taxon>
        <taxon>Nectriaceae</taxon>
        <taxon>Neonectria</taxon>
    </lineage>
</organism>
<gene>
    <name evidence="2" type="ORF">QQX98_003710</name>
</gene>
<evidence type="ECO:0000313" key="3">
    <source>
        <dbReference type="Proteomes" id="UP001498476"/>
    </source>
</evidence>
<feature type="region of interest" description="Disordered" evidence="1">
    <location>
        <begin position="1"/>
        <end position="53"/>
    </location>
</feature>
<evidence type="ECO:0000256" key="1">
    <source>
        <dbReference type="SAM" id="MobiDB-lite"/>
    </source>
</evidence>
<name>A0ABR1HDA9_9HYPO</name>